<name>A0A9W7DP30_9STRA</name>
<feature type="compositionally biased region" description="Acidic residues" evidence="1">
    <location>
        <begin position="354"/>
        <end position="373"/>
    </location>
</feature>
<evidence type="ECO:0000313" key="4">
    <source>
        <dbReference type="Proteomes" id="UP001165082"/>
    </source>
</evidence>
<feature type="compositionally biased region" description="Acidic residues" evidence="1">
    <location>
        <begin position="262"/>
        <end position="275"/>
    </location>
</feature>
<dbReference type="EMBL" id="BRXZ01003178">
    <property type="protein sequence ID" value="GMH49190.1"/>
    <property type="molecule type" value="Genomic_DNA"/>
</dbReference>
<feature type="compositionally biased region" description="Acidic residues" evidence="1">
    <location>
        <begin position="323"/>
        <end position="338"/>
    </location>
</feature>
<feature type="compositionally biased region" description="Low complexity" evidence="1">
    <location>
        <begin position="290"/>
        <end position="299"/>
    </location>
</feature>
<evidence type="ECO:0000256" key="1">
    <source>
        <dbReference type="SAM" id="MobiDB-lite"/>
    </source>
</evidence>
<sequence>MYVAQARKGSVLELTLPSQRRYLGYLNKLMVGVKGRMQKVAIRRVRIVGWKGWRGGGSGKGVGRTYLQIFKDGDLVGTMMGREGGWTPQGCEITFSPPPPSAQGGKTEDLCVEGDVLMRVRTVRHGTGARASMCRVAFHCGFVKFESGGETCVTIPRDGLDGAGGWEEGGGMMVDMRNGGGGGEEGYDEELVEEWCRVREEWKGRGLEGRRRKGKEVTKAVEGQFSLGGGGRKKEKAAAKAEDEDEDEDEDELMKELGRVGEEEEEEEEVVFEGGDDGKLEKDKEGDRGQQQARTAPPARAEHPEPTPPPPPASTENCFQVNAEEDDDDDDDDDDGDDLMAKMDALGIGAGDGYGDDDDDDDDDDLGNLDDLEAYFKNS</sequence>
<dbReference type="Pfam" id="PF10409">
    <property type="entry name" value="PTEN_C2"/>
    <property type="match status" value="1"/>
</dbReference>
<protein>
    <recommendedName>
        <fullName evidence="2">C2 tensin-type domain-containing protein</fullName>
    </recommendedName>
</protein>
<dbReference type="Proteomes" id="UP001165082">
    <property type="component" value="Unassembled WGS sequence"/>
</dbReference>
<dbReference type="OrthoDB" id="16692at2759"/>
<feature type="compositionally biased region" description="Basic and acidic residues" evidence="1">
    <location>
        <begin position="207"/>
        <end position="219"/>
    </location>
</feature>
<dbReference type="AlphaFoldDB" id="A0A9W7DP30"/>
<feature type="domain" description="C2 tensin-type" evidence="2">
    <location>
        <begin position="108"/>
        <end position="163"/>
    </location>
</feature>
<keyword evidence="4" id="KW-1185">Reference proteome</keyword>
<proteinExistence type="predicted"/>
<feature type="compositionally biased region" description="Basic and acidic residues" evidence="1">
    <location>
        <begin position="276"/>
        <end position="288"/>
    </location>
</feature>
<feature type="compositionally biased region" description="Acidic residues" evidence="1">
    <location>
        <begin position="242"/>
        <end position="253"/>
    </location>
</feature>
<evidence type="ECO:0000313" key="3">
    <source>
        <dbReference type="EMBL" id="GMH49190.1"/>
    </source>
</evidence>
<evidence type="ECO:0000259" key="2">
    <source>
        <dbReference type="Pfam" id="PF10409"/>
    </source>
</evidence>
<reference evidence="3" key="1">
    <citation type="submission" date="2022-07" db="EMBL/GenBank/DDBJ databases">
        <title>Genome analysis of Parmales, a sister group of diatoms, reveals the evolutionary specialization of diatoms from phago-mixotrophs to photoautotrophs.</title>
        <authorList>
            <person name="Ban H."/>
            <person name="Sato S."/>
            <person name="Yoshikawa S."/>
            <person name="Kazumasa Y."/>
            <person name="Nakamura Y."/>
            <person name="Ichinomiya M."/>
            <person name="Saitoh K."/>
            <person name="Sato N."/>
            <person name="Blanc-Mathieu R."/>
            <person name="Endo H."/>
            <person name="Kuwata A."/>
            <person name="Ogata H."/>
        </authorList>
    </citation>
    <scope>NUCLEOTIDE SEQUENCE</scope>
</reference>
<dbReference type="InterPro" id="IPR014020">
    <property type="entry name" value="Tensin_C2-dom"/>
</dbReference>
<gene>
    <name evidence="3" type="ORF">TrRE_jg9047</name>
</gene>
<accession>A0A9W7DP30</accession>
<comment type="caution">
    <text evidence="3">The sequence shown here is derived from an EMBL/GenBank/DDBJ whole genome shotgun (WGS) entry which is preliminary data.</text>
</comment>
<feature type="region of interest" description="Disordered" evidence="1">
    <location>
        <begin position="207"/>
        <end position="379"/>
    </location>
</feature>
<organism evidence="3 4">
    <name type="scientific">Triparma retinervis</name>
    <dbReference type="NCBI Taxonomy" id="2557542"/>
    <lineage>
        <taxon>Eukaryota</taxon>
        <taxon>Sar</taxon>
        <taxon>Stramenopiles</taxon>
        <taxon>Ochrophyta</taxon>
        <taxon>Bolidophyceae</taxon>
        <taxon>Parmales</taxon>
        <taxon>Triparmaceae</taxon>
        <taxon>Triparma</taxon>
    </lineage>
</organism>